<reference evidence="2 3" key="1">
    <citation type="submission" date="2023-10" db="EMBL/GenBank/DDBJ databases">
        <authorList>
            <person name="Maclean D."/>
            <person name="Macfadyen A."/>
        </authorList>
    </citation>
    <scope>NUCLEOTIDE SEQUENCE [LARGE SCALE GENOMIC DNA]</scope>
</reference>
<feature type="region of interest" description="Disordered" evidence="1">
    <location>
        <begin position="68"/>
        <end position="98"/>
    </location>
</feature>
<proteinExistence type="predicted"/>
<dbReference type="InterPro" id="IPR036249">
    <property type="entry name" value="Thioredoxin-like_sf"/>
</dbReference>
<dbReference type="CDD" id="cd02980">
    <property type="entry name" value="TRX_Fd_family"/>
    <property type="match status" value="1"/>
</dbReference>
<evidence type="ECO:0000313" key="2">
    <source>
        <dbReference type="EMBL" id="CAK0757602.1"/>
    </source>
</evidence>
<dbReference type="EMBL" id="CAUYUE010000003">
    <property type="protein sequence ID" value="CAK0757602.1"/>
    <property type="molecule type" value="Genomic_DNA"/>
</dbReference>
<sequence length="203" mass="21328">MSVHSAPCSRRTSQIVCGGKKKKAEKRLKEGRKRLADVIQELQTVTAFDQTRLQSRLEEIDTVLCGECASSSSSSSSEDEGMSDMMQASESADAPHEAVSNVVPLPSKVKAEKGMGAVTRQSAAELVLDLPEGASVSVCQGKTCLKRGSNVLMAELQSAGATAASVTACKCLDKCKLGPNVEVAINGKRQIVQVHSPVLALVG</sequence>
<dbReference type="Proteomes" id="UP001314263">
    <property type="component" value="Unassembled WGS sequence"/>
</dbReference>
<dbReference type="SUPFAM" id="SSF52833">
    <property type="entry name" value="Thioredoxin-like"/>
    <property type="match status" value="1"/>
</dbReference>
<accession>A0AAV1HZB0</accession>
<dbReference type="AlphaFoldDB" id="A0AAV1HZB0"/>
<evidence type="ECO:0000313" key="3">
    <source>
        <dbReference type="Proteomes" id="UP001314263"/>
    </source>
</evidence>
<comment type="caution">
    <text evidence="2">The sequence shown here is derived from an EMBL/GenBank/DDBJ whole genome shotgun (WGS) entry which is preliminary data.</text>
</comment>
<gene>
    <name evidence="2" type="ORF">CVIRNUC_002554</name>
</gene>
<evidence type="ECO:0000256" key="1">
    <source>
        <dbReference type="SAM" id="MobiDB-lite"/>
    </source>
</evidence>
<protein>
    <submittedName>
        <fullName evidence="2">Uncharacterized protein</fullName>
    </submittedName>
</protein>
<keyword evidence="3" id="KW-1185">Reference proteome</keyword>
<name>A0AAV1HZB0_9CHLO</name>
<dbReference type="Gene3D" id="3.40.30.10">
    <property type="entry name" value="Glutaredoxin"/>
    <property type="match status" value="1"/>
</dbReference>
<organism evidence="2 3">
    <name type="scientific">Coccomyxa viridis</name>
    <dbReference type="NCBI Taxonomy" id="1274662"/>
    <lineage>
        <taxon>Eukaryota</taxon>
        <taxon>Viridiplantae</taxon>
        <taxon>Chlorophyta</taxon>
        <taxon>core chlorophytes</taxon>
        <taxon>Trebouxiophyceae</taxon>
        <taxon>Trebouxiophyceae incertae sedis</taxon>
        <taxon>Coccomyxaceae</taxon>
        <taxon>Coccomyxa</taxon>
    </lineage>
</organism>